<organism evidence="1 2">
    <name type="scientific">Aureispira anguillae</name>
    <dbReference type="NCBI Taxonomy" id="2864201"/>
    <lineage>
        <taxon>Bacteria</taxon>
        <taxon>Pseudomonadati</taxon>
        <taxon>Bacteroidota</taxon>
        <taxon>Saprospiria</taxon>
        <taxon>Saprospirales</taxon>
        <taxon>Saprospiraceae</taxon>
        <taxon>Aureispira</taxon>
    </lineage>
</organism>
<name>A0A915YD52_9BACT</name>
<accession>A0A915YD52</accession>
<dbReference type="RefSeq" id="WP_264792134.1">
    <property type="nucleotide sequence ID" value="NZ_AP026867.1"/>
</dbReference>
<gene>
    <name evidence="1" type="ORF">AsAng_0015920</name>
</gene>
<dbReference type="KEGG" id="aup:AsAng_0015920"/>
<reference evidence="1" key="1">
    <citation type="submission" date="2022-09" db="EMBL/GenBank/DDBJ databases">
        <title>Aureispira anguillicida sp. nov., isolated from Leptocephalus of Japanese eel Anguilla japonica.</title>
        <authorList>
            <person name="Yuasa K."/>
            <person name="Mekata T."/>
            <person name="Ikunari K."/>
        </authorList>
    </citation>
    <scope>NUCLEOTIDE SEQUENCE</scope>
    <source>
        <strain evidence="1">EL160426</strain>
    </source>
</reference>
<keyword evidence="2" id="KW-1185">Reference proteome</keyword>
<evidence type="ECO:0000313" key="1">
    <source>
        <dbReference type="EMBL" id="BDS10882.1"/>
    </source>
</evidence>
<dbReference type="EMBL" id="AP026867">
    <property type="protein sequence ID" value="BDS10882.1"/>
    <property type="molecule type" value="Genomic_DNA"/>
</dbReference>
<dbReference type="AlphaFoldDB" id="A0A915YD52"/>
<proteinExistence type="predicted"/>
<dbReference type="Proteomes" id="UP001060919">
    <property type="component" value="Chromosome"/>
</dbReference>
<protein>
    <submittedName>
        <fullName evidence="1">Uncharacterized protein</fullName>
    </submittedName>
</protein>
<evidence type="ECO:0000313" key="2">
    <source>
        <dbReference type="Proteomes" id="UP001060919"/>
    </source>
</evidence>
<sequence>MKPDIEIICPSCSSKAAFYAPTVVRRTCYVPDMKGKVACSFCGCNREHDFTSKDYYYSIPVGRRFLYARTMENLKVLLAYFKENKRRQSDPELDFPKEFYENRLEIVKRIENKIYKELEK</sequence>